<evidence type="ECO:0000313" key="2">
    <source>
        <dbReference type="EMBL" id="SIS16899.1"/>
    </source>
</evidence>
<dbReference type="PANTHER" id="PTHR35525:SF3">
    <property type="entry name" value="BLL6575 PROTEIN"/>
    <property type="match status" value="1"/>
</dbReference>
<keyword evidence="3" id="KW-1185">Reference proteome</keyword>
<reference evidence="2 3" key="1">
    <citation type="submission" date="2017-01" db="EMBL/GenBank/DDBJ databases">
        <authorList>
            <person name="Mah S.A."/>
            <person name="Swanson W.J."/>
            <person name="Moy G.W."/>
            <person name="Vacquier V.D."/>
        </authorList>
    </citation>
    <scope>NUCLEOTIDE SEQUENCE [LARGE SCALE GENOMIC DNA]</scope>
    <source>
        <strain evidence="2 3">CPCC 203464</strain>
    </source>
</reference>
<sequence length="167" mass="18010">MDEINDEDLLLALLNSAPVVDGTRTDTLDGPGGAELVARFDGTGSPAESTRLRQMRGALQGAIRDQDDALGALDALLEDATLIPEVTTEGIHWNLQVPPDQRIAVRAALAWAAVVDGLPGRLRPCANSECNLFLIDRSRPGTAKWCSMATCGNRMKARTHAHRRRTS</sequence>
<name>A0A1N7GWF8_9NOCA</name>
<evidence type="ECO:0000259" key="1">
    <source>
        <dbReference type="Pfam" id="PF11706"/>
    </source>
</evidence>
<organism evidence="2 3">
    <name type="scientific">Williamsia sterculiae</name>
    <dbReference type="NCBI Taxonomy" id="1344003"/>
    <lineage>
        <taxon>Bacteria</taxon>
        <taxon>Bacillati</taxon>
        <taxon>Actinomycetota</taxon>
        <taxon>Actinomycetes</taxon>
        <taxon>Mycobacteriales</taxon>
        <taxon>Nocardiaceae</taxon>
        <taxon>Williamsia</taxon>
    </lineage>
</organism>
<proteinExistence type="predicted"/>
<dbReference type="InterPro" id="IPR021005">
    <property type="entry name" value="Znf_CGNR"/>
</dbReference>
<dbReference type="InterPro" id="IPR023286">
    <property type="entry name" value="ABATE_dom_sf"/>
</dbReference>
<dbReference type="OrthoDB" id="123307at2"/>
<gene>
    <name evidence="2" type="ORF">SAMN05445060_3173</name>
</gene>
<dbReference type="InterPro" id="IPR010852">
    <property type="entry name" value="ABATE"/>
</dbReference>
<dbReference type="Proteomes" id="UP000186218">
    <property type="component" value="Unassembled WGS sequence"/>
</dbReference>
<dbReference type="EMBL" id="FTNT01000010">
    <property type="protein sequence ID" value="SIS16899.1"/>
    <property type="molecule type" value="Genomic_DNA"/>
</dbReference>
<dbReference type="PANTHER" id="PTHR35525">
    <property type="entry name" value="BLL6575 PROTEIN"/>
    <property type="match status" value="1"/>
</dbReference>
<dbReference type="Pfam" id="PF11706">
    <property type="entry name" value="zf-CGNR"/>
    <property type="match status" value="1"/>
</dbReference>
<dbReference type="Gene3D" id="1.10.3300.10">
    <property type="entry name" value="Jann2411-like domain"/>
    <property type="match status" value="1"/>
</dbReference>
<dbReference type="RefSeq" id="WP_076481362.1">
    <property type="nucleotide sequence ID" value="NZ_FTNT01000010.1"/>
</dbReference>
<feature type="domain" description="Zinc finger CGNR" evidence="1">
    <location>
        <begin position="121"/>
        <end position="164"/>
    </location>
</feature>
<accession>A0A1N7GWF8</accession>
<dbReference type="SUPFAM" id="SSF160904">
    <property type="entry name" value="Jann2411-like"/>
    <property type="match status" value="1"/>
</dbReference>
<protein>
    <submittedName>
        <fullName evidence="2">CGNR zinc finger domain-containing protein</fullName>
    </submittedName>
</protein>
<evidence type="ECO:0000313" key="3">
    <source>
        <dbReference type="Proteomes" id="UP000186218"/>
    </source>
</evidence>
<dbReference type="STRING" id="1344003.SAMN05445060_3173"/>
<dbReference type="AlphaFoldDB" id="A0A1N7GWF8"/>